<name>A0A3S4J4V8_SALET</name>
<protein>
    <submittedName>
        <fullName evidence="1">Uncharacterized protein</fullName>
    </submittedName>
</protein>
<gene>
    <name evidence="1" type="ORF">NCTC8271_01526</name>
</gene>
<sequence>MINCSLTPQQLSTWILNRHINSLNTFSQAVVMNTGNTLHLASKLHAGRIGAGGSFQVFCGAQLCKHLAFDAAFFTACCCPSRLITAAIWIALHPDILLLCPAQFPAPAGASCGFLRQAPDSPARHSSQSSTFCNSATFHRPHFFRFIGFRYSFNARHTARQC</sequence>
<proteinExistence type="predicted"/>
<dbReference type="AlphaFoldDB" id="A0A3S4J4V8"/>
<accession>A0A3S4J4V8</accession>
<evidence type="ECO:0000313" key="1">
    <source>
        <dbReference type="EMBL" id="VEA33792.1"/>
    </source>
</evidence>
<dbReference type="EMBL" id="LR134148">
    <property type="protein sequence ID" value="VEA33792.1"/>
    <property type="molecule type" value="Genomic_DNA"/>
</dbReference>
<organism evidence="1 2">
    <name type="scientific">Salmonella enterica I</name>
    <dbReference type="NCBI Taxonomy" id="59201"/>
    <lineage>
        <taxon>Bacteria</taxon>
        <taxon>Pseudomonadati</taxon>
        <taxon>Pseudomonadota</taxon>
        <taxon>Gammaproteobacteria</taxon>
        <taxon>Enterobacterales</taxon>
        <taxon>Enterobacteriaceae</taxon>
        <taxon>Salmonella</taxon>
    </lineage>
</organism>
<dbReference type="Proteomes" id="UP000273655">
    <property type="component" value="Chromosome 1"/>
</dbReference>
<evidence type="ECO:0000313" key="2">
    <source>
        <dbReference type="Proteomes" id="UP000273655"/>
    </source>
</evidence>
<reference evidence="1 2" key="1">
    <citation type="submission" date="2018-12" db="EMBL/GenBank/DDBJ databases">
        <authorList>
            <consortium name="Pathogen Informatics"/>
        </authorList>
    </citation>
    <scope>NUCLEOTIDE SEQUENCE [LARGE SCALE GENOMIC DNA]</scope>
    <source>
        <strain evidence="1 2">NCTC8271</strain>
    </source>
</reference>